<keyword evidence="5" id="KW-1185">Reference proteome</keyword>
<accession>A0ABY8EMK5</accession>
<name>A0ABY8EMK5_MALFU</name>
<feature type="domain" description="DUF155" evidence="3">
    <location>
        <begin position="229"/>
        <end position="429"/>
    </location>
</feature>
<protein>
    <recommendedName>
        <fullName evidence="3">DUF155 domain-containing protein</fullName>
    </recommendedName>
</protein>
<comment type="similarity">
    <text evidence="1">Belongs to the RMD1/sif2 family.</text>
</comment>
<evidence type="ECO:0000256" key="1">
    <source>
        <dbReference type="ARBA" id="ARBA00008306"/>
    </source>
</evidence>
<evidence type="ECO:0000313" key="5">
    <source>
        <dbReference type="Proteomes" id="UP000818624"/>
    </source>
</evidence>
<dbReference type="Pfam" id="PF02582">
    <property type="entry name" value="DUF155"/>
    <property type="match status" value="1"/>
</dbReference>
<feature type="region of interest" description="Disordered" evidence="2">
    <location>
        <begin position="1"/>
        <end position="21"/>
    </location>
</feature>
<dbReference type="PANTHER" id="PTHR16255">
    <property type="entry name" value="REQUIRED FOR MEIOTIC NUCLEAR DIVISION PROTEIN 1 HOMOLOG"/>
    <property type="match status" value="1"/>
</dbReference>
<feature type="compositionally biased region" description="Polar residues" evidence="2">
    <location>
        <begin position="136"/>
        <end position="151"/>
    </location>
</feature>
<proteinExistence type="inferred from homology"/>
<feature type="region of interest" description="Disordered" evidence="2">
    <location>
        <begin position="129"/>
        <end position="155"/>
    </location>
</feature>
<dbReference type="InterPro" id="IPR051624">
    <property type="entry name" value="RMD1/Sad1-interacting"/>
</dbReference>
<dbReference type="PANTHER" id="PTHR16255:SF1">
    <property type="entry name" value="REQUIRED FOR MEIOTIC NUCLEAR DIVISION PROTEIN 1 HOMOLOG"/>
    <property type="match status" value="1"/>
</dbReference>
<evidence type="ECO:0000256" key="2">
    <source>
        <dbReference type="SAM" id="MobiDB-lite"/>
    </source>
</evidence>
<dbReference type="InterPro" id="IPR003734">
    <property type="entry name" value="DUF155"/>
</dbReference>
<evidence type="ECO:0000313" key="4">
    <source>
        <dbReference type="EMBL" id="WFD46778.1"/>
    </source>
</evidence>
<dbReference type="EMBL" id="CP046234">
    <property type="protein sequence ID" value="WFD46778.1"/>
    <property type="molecule type" value="Genomic_DNA"/>
</dbReference>
<reference evidence="4 5" key="1">
    <citation type="journal article" date="2020" name="Elife">
        <title>Loss of centromere function drives karyotype evolution in closely related Malassezia species.</title>
        <authorList>
            <person name="Sankaranarayanan S.R."/>
            <person name="Ianiri G."/>
            <person name="Coelho M.A."/>
            <person name="Reza M.H."/>
            <person name="Thimmappa B.C."/>
            <person name="Ganguly P."/>
            <person name="Vadnala R.N."/>
            <person name="Sun S."/>
            <person name="Siddharthan R."/>
            <person name="Tellgren-Roth C."/>
            <person name="Dawson T.L."/>
            <person name="Heitman J."/>
            <person name="Sanyal K."/>
        </authorList>
    </citation>
    <scope>NUCLEOTIDE SEQUENCE [LARGE SCALE GENOMIC DNA]</scope>
    <source>
        <strain evidence="4">CBS14141</strain>
    </source>
</reference>
<sequence>MRPSMGGCGSGRTTRWSMRRTRRNDVARAPLTKRCELFLMLPPFVRAGLRAAVRAPPRWGLRAYSDRKRTAKPLRNVKANPDFRRFLEDRGFISSIPEPPRTVANASAHALRRARLPVSKAKALANASKALREQVAQESGADTVTPPSSAPETAATWDDSELASALPLSASHLTSSDLPEVAALATAQSYNFDVLLTSGRLPDTWRWLEDREVIYIPSWRAGKPGSGSVFIFSSGCYVTWGMSSEMHSAFYHDVIQGGPVSIENGRYDVPGDEAMEYVHLPNETTRVVGDLIVVGQPPNGGSFSSLPLLSSEQDTPRGSASFTLQSRLAFSQGVAASARLSVQEAVLSSYLASVSPIPSQLEADGQVPLGRREVIRKLGTLLSMRQRVNLDRDNFIDDPELYWENSRMEALYRSTCSALDIQPRFEALNEKLNHCENLLGVLRALLTEESSHRMELIIIYLIAFEVGMALVSHEYIPTPLAVWQALTGSGAATPAAP</sequence>
<organism evidence="4 5">
    <name type="scientific">Malassezia furfur</name>
    <name type="common">Pityriasis versicolor infection agent</name>
    <name type="synonym">Pityrosporum furfur</name>
    <dbReference type="NCBI Taxonomy" id="55194"/>
    <lineage>
        <taxon>Eukaryota</taxon>
        <taxon>Fungi</taxon>
        <taxon>Dikarya</taxon>
        <taxon>Basidiomycota</taxon>
        <taxon>Ustilaginomycotina</taxon>
        <taxon>Malasseziomycetes</taxon>
        <taxon>Malasseziales</taxon>
        <taxon>Malasseziaceae</taxon>
        <taxon>Malassezia</taxon>
    </lineage>
</organism>
<gene>
    <name evidence="4" type="ORF">GLX27_001419</name>
</gene>
<evidence type="ECO:0000259" key="3">
    <source>
        <dbReference type="Pfam" id="PF02582"/>
    </source>
</evidence>
<feature type="compositionally biased region" description="Gly residues" evidence="2">
    <location>
        <begin position="1"/>
        <end position="10"/>
    </location>
</feature>
<dbReference type="Proteomes" id="UP000818624">
    <property type="component" value="Chromosome 1"/>
</dbReference>